<feature type="transmembrane region" description="Helical" evidence="1">
    <location>
        <begin position="31"/>
        <end position="50"/>
    </location>
</feature>
<evidence type="ECO:0000313" key="2">
    <source>
        <dbReference type="EMBL" id="PKY11742.1"/>
    </source>
</evidence>
<accession>A0A2I1DPG5</accession>
<dbReference type="AlphaFoldDB" id="A0A2I1DPG5"/>
<sequence length="112" mass="12575">MTVTAITASAKAPSPPKGPTIHHPILADPHAAFLIGIGILIFLLLLWMPITREILKEVIGKLLIPGFSAIFQITLRWLVKKMKWIAQAHYVLGRNLLSSYHNIHPTLKKRKQ</sequence>
<organism evidence="2 3">
    <name type="scientific">Acidithiobacillus marinus</name>
    <dbReference type="NCBI Taxonomy" id="187490"/>
    <lineage>
        <taxon>Bacteria</taxon>
        <taxon>Pseudomonadati</taxon>
        <taxon>Pseudomonadota</taxon>
        <taxon>Acidithiobacillia</taxon>
        <taxon>Acidithiobacillales</taxon>
        <taxon>Acidithiobacillaceae</taxon>
        <taxon>Acidithiobacillus</taxon>
    </lineage>
</organism>
<keyword evidence="1" id="KW-1133">Transmembrane helix</keyword>
<keyword evidence="3" id="KW-1185">Reference proteome</keyword>
<dbReference type="InParanoid" id="A0A2I1DPG5"/>
<evidence type="ECO:0000256" key="1">
    <source>
        <dbReference type="SAM" id="Phobius"/>
    </source>
</evidence>
<dbReference type="EMBL" id="MXAV01000007">
    <property type="protein sequence ID" value="PKY11742.1"/>
    <property type="molecule type" value="Genomic_DNA"/>
</dbReference>
<name>A0A2I1DPG5_9PROT</name>
<proteinExistence type="predicted"/>
<reference evidence="2 3" key="1">
    <citation type="submission" date="2017-03" db="EMBL/GenBank/DDBJ databases">
        <title>Draft genime sequence of the acidophilic sulfur-oxidizing bacterium Acidithiobacillus sp. SH, isolated from seawater.</title>
        <authorList>
            <person name="Sharmin S."/>
            <person name="Tokuhisa M."/>
            <person name="Kanao T."/>
            <person name="Kamimura K."/>
        </authorList>
    </citation>
    <scope>NUCLEOTIDE SEQUENCE [LARGE SCALE GENOMIC DNA]</scope>
    <source>
        <strain evidence="2 3">SH</strain>
    </source>
</reference>
<dbReference type="Proteomes" id="UP000234329">
    <property type="component" value="Unassembled WGS sequence"/>
</dbReference>
<keyword evidence="1" id="KW-0812">Transmembrane</keyword>
<gene>
    <name evidence="2" type="ORF">B1757_02830</name>
</gene>
<evidence type="ECO:0000313" key="3">
    <source>
        <dbReference type="Proteomes" id="UP000234329"/>
    </source>
</evidence>
<protein>
    <submittedName>
        <fullName evidence="2">Uncharacterized protein</fullName>
    </submittedName>
</protein>
<comment type="caution">
    <text evidence="2">The sequence shown here is derived from an EMBL/GenBank/DDBJ whole genome shotgun (WGS) entry which is preliminary data.</text>
</comment>
<keyword evidence="1" id="KW-0472">Membrane</keyword>
<feature type="transmembrane region" description="Helical" evidence="1">
    <location>
        <begin position="62"/>
        <end position="79"/>
    </location>
</feature>